<feature type="domain" description="Reverse transcriptase" evidence="1">
    <location>
        <begin position="1"/>
        <end position="125"/>
    </location>
</feature>
<dbReference type="OrthoDB" id="5972177at2759"/>
<dbReference type="SUPFAM" id="SSF56672">
    <property type="entry name" value="DNA/RNA polymerases"/>
    <property type="match status" value="1"/>
</dbReference>
<sequence>MTKLCGGKYFSVIDLKDAYLQMEVDPSSRDYLKIATHVGYYRYTRLPFGVSLAPSIFQKAMGTLFQDLAHVSCFLDDIIITGSDEREHLNNLEIVLCRLEKIGLTTQRSKCRFYQETINYLGHFIDKSGIHPDMSSIRPLLDMPVPVNTSELKSWLGPVNYYSRLYRVYSRSHLICIYYYGKMYRGGGVNPKRKLS</sequence>
<dbReference type="PANTHER" id="PTHR37984">
    <property type="entry name" value="PROTEIN CBG26694"/>
    <property type="match status" value="1"/>
</dbReference>
<proteinExistence type="predicted"/>
<dbReference type="EMBL" id="JWZT01003913">
    <property type="protein sequence ID" value="KII65266.1"/>
    <property type="molecule type" value="Genomic_DNA"/>
</dbReference>
<dbReference type="Gene3D" id="3.10.10.10">
    <property type="entry name" value="HIV Type 1 Reverse Transcriptase, subunit A, domain 1"/>
    <property type="match status" value="1"/>
</dbReference>
<evidence type="ECO:0000313" key="2">
    <source>
        <dbReference type="EMBL" id="KII65266.1"/>
    </source>
</evidence>
<evidence type="ECO:0000313" key="3">
    <source>
        <dbReference type="Proteomes" id="UP000031668"/>
    </source>
</evidence>
<comment type="caution">
    <text evidence="2">The sequence shown here is derived from an EMBL/GenBank/DDBJ whole genome shotgun (WGS) entry which is preliminary data.</text>
</comment>
<dbReference type="Gene3D" id="3.30.70.270">
    <property type="match status" value="1"/>
</dbReference>
<dbReference type="PANTHER" id="PTHR37984:SF10">
    <property type="entry name" value="RIBONUCLEASE H"/>
    <property type="match status" value="1"/>
</dbReference>
<dbReference type="Pfam" id="PF00078">
    <property type="entry name" value="RVT_1"/>
    <property type="match status" value="1"/>
</dbReference>
<reference evidence="2 3" key="1">
    <citation type="journal article" date="2014" name="Genome Biol. Evol.">
        <title>The genome of the myxosporean Thelohanellus kitauei shows adaptations to nutrient acquisition within its fish host.</title>
        <authorList>
            <person name="Yang Y."/>
            <person name="Xiong J."/>
            <person name="Zhou Z."/>
            <person name="Huo F."/>
            <person name="Miao W."/>
            <person name="Ran C."/>
            <person name="Liu Y."/>
            <person name="Zhang J."/>
            <person name="Feng J."/>
            <person name="Wang M."/>
            <person name="Wang M."/>
            <person name="Wang L."/>
            <person name="Yao B."/>
        </authorList>
    </citation>
    <scope>NUCLEOTIDE SEQUENCE [LARGE SCALE GENOMIC DNA]</scope>
    <source>
        <strain evidence="2">Wuqing</strain>
    </source>
</reference>
<name>A0A0C2MDP4_THEKT</name>
<gene>
    <name evidence="2" type="ORF">RF11_15548</name>
</gene>
<evidence type="ECO:0000259" key="1">
    <source>
        <dbReference type="PROSITE" id="PS50878"/>
    </source>
</evidence>
<dbReference type="PROSITE" id="PS50878">
    <property type="entry name" value="RT_POL"/>
    <property type="match status" value="1"/>
</dbReference>
<dbReference type="InterPro" id="IPR043502">
    <property type="entry name" value="DNA/RNA_pol_sf"/>
</dbReference>
<dbReference type="CDD" id="cd01647">
    <property type="entry name" value="RT_LTR"/>
    <property type="match status" value="1"/>
</dbReference>
<dbReference type="Proteomes" id="UP000031668">
    <property type="component" value="Unassembled WGS sequence"/>
</dbReference>
<dbReference type="InterPro" id="IPR043128">
    <property type="entry name" value="Rev_trsase/Diguanyl_cyclase"/>
</dbReference>
<dbReference type="AlphaFoldDB" id="A0A0C2MDP4"/>
<organism evidence="2 3">
    <name type="scientific">Thelohanellus kitauei</name>
    <name type="common">Myxosporean</name>
    <dbReference type="NCBI Taxonomy" id="669202"/>
    <lineage>
        <taxon>Eukaryota</taxon>
        <taxon>Metazoa</taxon>
        <taxon>Cnidaria</taxon>
        <taxon>Myxozoa</taxon>
        <taxon>Myxosporea</taxon>
        <taxon>Bivalvulida</taxon>
        <taxon>Platysporina</taxon>
        <taxon>Myxobolidae</taxon>
        <taxon>Thelohanellus</taxon>
    </lineage>
</organism>
<dbReference type="OMA" id="YLKIATH"/>
<dbReference type="InterPro" id="IPR000477">
    <property type="entry name" value="RT_dom"/>
</dbReference>
<dbReference type="InterPro" id="IPR050951">
    <property type="entry name" value="Retrovirus_Pol_polyprotein"/>
</dbReference>
<protein>
    <submittedName>
        <fullName evidence="2">Retrovirus-related Pol polyprotein</fullName>
    </submittedName>
</protein>
<keyword evidence="3" id="KW-1185">Reference proteome</keyword>
<accession>A0A0C2MDP4</accession>